<evidence type="ECO:0000313" key="3">
    <source>
        <dbReference type="Proteomes" id="UP001595844"/>
    </source>
</evidence>
<feature type="region of interest" description="Disordered" evidence="1">
    <location>
        <begin position="1"/>
        <end position="21"/>
    </location>
</feature>
<comment type="caution">
    <text evidence="2">The sequence shown here is derived from an EMBL/GenBank/DDBJ whole genome shotgun (WGS) entry which is preliminary data.</text>
</comment>
<keyword evidence="3" id="KW-1185">Reference proteome</keyword>
<proteinExistence type="predicted"/>
<sequence length="287" mass="31199">MTRPNTDSSRSKPHNVRSNRPILGSYKTMKLRDCRVAKGQPTSIPGQHVRAHALWLHDTVGLGDPAVAAAAGISHVTVHCIRTREAQFSQIAVGQRILSVGHIPVPAQAGCRVPSTGTKRRLRALAATGWSLRALADQLDAQPTQISDWMCRRNQVSYATWAAVTALYDTISATPGPSELARRRAATLKYPSAMAWEGVDIDHPDSEPIFDADPDGNAVDEVLLQRIIRGNHAGAVPAPERKALLDHAVAHHWTKTQVATALNLKMAAADQALHRHRNNLRKKEAAA</sequence>
<evidence type="ECO:0000313" key="2">
    <source>
        <dbReference type="EMBL" id="MFC4373264.1"/>
    </source>
</evidence>
<evidence type="ECO:0000256" key="1">
    <source>
        <dbReference type="SAM" id="MobiDB-lite"/>
    </source>
</evidence>
<dbReference type="RefSeq" id="WP_378555858.1">
    <property type="nucleotide sequence ID" value="NZ_JBHSDL010000005.1"/>
</dbReference>
<protein>
    <submittedName>
        <fullName evidence="2">Uncharacterized protein</fullName>
    </submittedName>
</protein>
<dbReference type="EMBL" id="JBHSDL010000005">
    <property type="protein sequence ID" value="MFC4373264.1"/>
    <property type="molecule type" value="Genomic_DNA"/>
</dbReference>
<organism evidence="2 3">
    <name type="scientific">Nocardia halotolerans</name>
    <dbReference type="NCBI Taxonomy" id="1755878"/>
    <lineage>
        <taxon>Bacteria</taxon>
        <taxon>Bacillati</taxon>
        <taxon>Actinomycetota</taxon>
        <taxon>Actinomycetes</taxon>
        <taxon>Mycobacteriales</taxon>
        <taxon>Nocardiaceae</taxon>
        <taxon>Nocardia</taxon>
    </lineage>
</organism>
<accession>A0ABV8VCN6</accession>
<gene>
    <name evidence="2" type="ORF">ACFO5K_04040</name>
</gene>
<dbReference type="Proteomes" id="UP001595844">
    <property type="component" value="Unassembled WGS sequence"/>
</dbReference>
<reference evidence="3" key="1">
    <citation type="journal article" date="2019" name="Int. J. Syst. Evol. Microbiol.">
        <title>The Global Catalogue of Microorganisms (GCM) 10K type strain sequencing project: providing services to taxonomists for standard genome sequencing and annotation.</title>
        <authorList>
            <consortium name="The Broad Institute Genomics Platform"/>
            <consortium name="The Broad Institute Genome Sequencing Center for Infectious Disease"/>
            <person name="Wu L."/>
            <person name="Ma J."/>
        </authorList>
    </citation>
    <scope>NUCLEOTIDE SEQUENCE [LARGE SCALE GENOMIC DNA]</scope>
    <source>
        <strain evidence="3">IBRC-M 10490</strain>
    </source>
</reference>
<name>A0ABV8VCN6_9NOCA</name>